<feature type="active site" description="Proton donor/acceptor" evidence="3">
    <location>
        <position position="310"/>
    </location>
</feature>
<dbReference type="PANTHER" id="PTHR11705">
    <property type="entry name" value="PROTEASE FAMILY M14 CARBOXYPEPTIDASE A,B"/>
    <property type="match status" value="1"/>
</dbReference>
<evidence type="ECO:0000256" key="1">
    <source>
        <dbReference type="ARBA" id="ARBA00001947"/>
    </source>
</evidence>
<evidence type="ECO:0000313" key="7">
    <source>
        <dbReference type="EMBL" id="ACU24260.1"/>
    </source>
</evidence>
<keyword evidence="4" id="KW-1133">Transmembrane helix</keyword>
<dbReference type="PROSITE" id="PS52035">
    <property type="entry name" value="PEPTIDASE_M14"/>
    <property type="match status" value="1"/>
</dbReference>
<keyword evidence="4" id="KW-0472">Membrane</keyword>
<dbReference type="InterPro" id="IPR034269">
    <property type="entry name" value="At5g42320_M14_CPD"/>
</dbReference>
<evidence type="ECO:0000256" key="3">
    <source>
        <dbReference type="PROSITE-ProRule" id="PRU01379"/>
    </source>
</evidence>
<feature type="domain" description="Peptidase M14" evidence="6">
    <location>
        <begin position="49"/>
        <end position="355"/>
    </location>
</feature>
<dbReference type="AlphaFoldDB" id="C6TMW8"/>
<dbReference type="GO" id="GO:0004181">
    <property type="term" value="F:metallocarboxypeptidase activity"/>
    <property type="evidence" value="ECO:0007669"/>
    <property type="project" value="InterPro"/>
</dbReference>
<evidence type="ECO:0000259" key="6">
    <source>
        <dbReference type="PROSITE" id="PS52035"/>
    </source>
</evidence>
<comment type="similarity">
    <text evidence="2 3">Belongs to the peptidase M14 family.</text>
</comment>
<name>C6TMW8_SOYBN</name>
<protein>
    <recommendedName>
        <fullName evidence="6">Peptidase M14 domain-containing protein</fullName>
    </recommendedName>
</protein>
<evidence type="ECO:0000256" key="4">
    <source>
        <dbReference type="SAM" id="Phobius"/>
    </source>
</evidence>
<dbReference type="ExpressionAtlas" id="C6TMW8">
    <property type="expression patterns" value="baseline and differential"/>
</dbReference>
<organism evidence="7">
    <name type="scientific">Glycine max</name>
    <name type="common">Soybean</name>
    <name type="synonym">Glycine hispida</name>
    <dbReference type="NCBI Taxonomy" id="3847"/>
    <lineage>
        <taxon>Eukaryota</taxon>
        <taxon>Viridiplantae</taxon>
        <taxon>Streptophyta</taxon>
        <taxon>Embryophyta</taxon>
        <taxon>Tracheophyta</taxon>
        <taxon>Spermatophyta</taxon>
        <taxon>Magnoliopsida</taxon>
        <taxon>eudicotyledons</taxon>
        <taxon>Gunneridae</taxon>
        <taxon>Pentapetalae</taxon>
        <taxon>rosids</taxon>
        <taxon>fabids</taxon>
        <taxon>Fabales</taxon>
        <taxon>Fabaceae</taxon>
        <taxon>Papilionoideae</taxon>
        <taxon>50 kb inversion clade</taxon>
        <taxon>NPAAA clade</taxon>
        <taxon>indigoferoid/millettioid clade</taxon>
        <taxon>Phaseoleae</taxon>
        <taxon>Glycine</taxon>
        <taxon>Glycine subgen. Soja</taxon>
    </lineage>
</organism>
<dbReference type="InterPro" id="IPR000834">
    <property type="entry name" value="Peptidase_M14"/>
</dbReference>
<dbReference type="Gene3D" id="3.40.630.10">
    <property type="entry name" value="Zn peptidases"/>
    <property type="match status" value="1"/>
</dbReference>
<dbReference type="GO" id="GO:0006508">
    <property type="term" value="P:proteolysis"/>
    <property type="evidence" value="ECO:0007669"/>
    <property type="project" value="InterPro"/>
</dbReference>
<evidence type="ECO:0000256" key="2">
    <source>
        <dbReference type="ARBA" id="ARBA00005988"/>
    </source>
</evidence>
<accession>C6TMW8</accession>
<keyword evidence="4" id="KW-0812">Transmembrane</keyword>
<dbReference type="PANTHER" id="PTHR11705:SF119">
    <property type="entry name" value="OS02G0119300 PROTEIN"/>
    <property type="match status" value="1"/>
</dbReference>
<feature type="signal peptide" evidence="5">
    <location>
        <begin position="1"/>
        <end position="21"/>
    </location>
</feature>
<dbReference type="MEROPS" id="M14.A01"/>
<dbReference type="SMART" id="SM00631">
    <property type="entry name" value="Zn_pept"/>
    <property type="match status" value="1"/>
</dbReference>
<dbReference type="Pfam" id="PF00246">
    <property type="entry name" value="Peptidase_M14"/>
    <property type="match status" value="1"/>
</dbReference>
<reference evidence="7" key="1">
    <citation type="submission" date="2009-08" db="EMBL/GenBank/DDBJ databases">
        <authorList>
            <person name="Cheung F."/>
            <person name="Xiao Y."/>
            <person name="Chan A."/>
            <person name="Moskal W."/>
            <person name="Town C.D."/>
        </authorList>
    </citation>
    <scope>NUCLEOTIDE SEQUENCE</scope>
</reference>
<keyword evidence="5" id="KW-0732">Signal</keyword>
<sequence length="437" mass="49674">MALSIFQFLLFSISNFFLASSFQDLLLLSVNAQSHNLTQPSVTPINFDLYHSSGNLMEEIRALVHRHPDKLTMETIKAGNKGYGAEVSVVTYCKEKKDNDERSKLRILLSFGQHGRELITTEPALRILSILSEEKFLPSMDQASLNSALDKLVIKVVPMENLNGRKVVEAGDLCERRNGRGVDLNRNWSVDWGKKEKDYDPYEENPGIAPFSEPESQIMRKLAISFEPNLWVNVHSGMEALFMPYDHKNTTPDGLPLQRMKSLLEEVKHLHCQERCMIGSGGGSVGYFAHGTATDFMYDIVGVPMAFTFEIYGDGTASSRDCFKMFNPTDLATYNRVLSDWSATFFTIFKLVPQKLGDSNAFILKPDKLVSIDEYLDGYLMERRNRYGKKLEVLELGMQEIRTYFRLFLLSSVLLLFMFCSRISKSKCRPIVFAIPL</sequence>
<dbReference type="GO" id="GO:0008270">
    <property type="term" value="F:zinc ion binding"/>
    <property type="evidence" value="ECO:0007669"/>
    <property type="project" value="InterPro"/>
</dbReference>
<evidence type="ECO:0000256" key="5">
    <source>
        <dbReference type="SAM" id="SignalP"/>
    </source>
</evidence>
<dbReference type="CDD" id="cd06227">
    <property type="entry name" value="M14-CPA-like"/>
    <property type="match status" value="1"/>
</dbReference>
<feature type="transmembrane region" description="Helical" evidence="4">
    <location>
        <begin position="403"/>
        <end position="420"/>
    </location>
</feature>
<feature type="chain" id="PRO_5002971522" description="Peptidase M14 domain-containing protein" evidence="5">
    <location>
        <begin position="22"/>
        <end position="437"/>
    </location>
</feature>
<dbReference type="EMBL" id="BT099079">
    <property type="protein sequence ID" value="ACU24260.1"/>
    <property type="molecule type" value="mRNA"/>
</dbReference>
<dbReference type="FunFam" id="3.40.630.10:FF:000064">
    <property type="entry name" value="Carboxypeptidase A6"/>
    <property type="match status" value="1"/>
</dbReference>
<comment type="cofactor">
    <cofactor evidence="1">
        <name>Zn(2+)</name>
        <dbReference type="ChEBI" id="CHEBI:29105"/>
    </cofactor>
</comment>
<dbReference type="SUPFAM" id="SSF53187">
    <property type="entry name" value="Zn-dependent exopeptidases"/>
    <property type="match status" value="1"/>
</dbReference>
<proteinExistence type="evidence at transcript level"/>